<dbReference type="Pfam" id="PF12937">
    <property type="entry name" value="F-box-like"/>
    <property type="match status" value="1"/>
</dbReference>
<evidence type="ECO:0000259" key="2">
    <source>
        <dbReference type="PROSITE" id="PS50181"/>
    </source>
</evidence>
<protein>
    <submittedName>
        <fullName evidence="3">F-box domain</fullName>
    </submittedName>
</protein>
<evidence type="ECO:0000256" key="1">
    <source>
        <dbReference type="SAM" id="MobiDB-lite"/>
    </source>
</evidence>
<reference evidence="3" key="1">
    <citation type="submission" date="2023-02" db="EMBL/GenBank/DDBJ databases">
        <title>Genome of toxic invasive species Heracleum sosnowskyi carries increased number of genes despite the absence of recent whole-genome duplications.</title>
        <authorList>
            <person name="Schelkunov M."/>
            <person name="Shtratnikova V."/>
            <person name="Makarenko M."/>
            <person name="Klepikova A."/>
            <person name="Omelchenko D."/>
            <person name="Novikova G."/>
            <person name="Obukhova E."/>
            <person name="Bogdanov V."/>
            <person name="Penin A."/>
            <person name="Logacheva M."/>
        </authorList>
    </citation>
    <scope>NUCLEOTIDE SEQUENCE</scope>
    <source>
        <strain evidence="3">Hsosn_3</strain>
        <tissue evidence="3">Leaf</tissue>
    </source>
</reference>
<dbReference type="PANTHER" id="PTHR31370">
    <property type="entry name" value="F-BOX PROTEIN FAMILY-LIKE"/>
    <property type="match status" value="1"/>
</dbReference>
<dbReference type="Gene3D" id="1.20.1280.50">
    <property type="match status" value="1"/>
</dbReference>
<feature type="compositionally biased region" description="Low complexity" evidence="1">
    <location>
        <begin position="222"/>
        <end position="232"/>
    </location>
</feature>
<feature type="domain" description="F-box" evidence="2">
    <location>
        <begin position="9"/>
        <end position="56"/>
    </location>
</feature>
<accession>A0AAD8HGE1</accession>
<dbReference type="InterPro" id="IPR040275">
    <property type="entry name" value="At5g39450-like"/>
</dbReference>
<dbReference type="EMBL" id="JAUIZM010000009">
    <property type="protein sequence ID" value="KAK1366920.1"/>
    <property type="molecule type" value="Genomic_DNA"/>
</dbReference>
<dbReference type="InterPro" id="IPR001810">
    <property type="entry name" value="F-box_dom"/>
</dbReference>
<gene>
    <name evidence="3" type="ORF">POM88_042481</name>
</gene>
<feature type="region of interest" description="Disordered" evidence="1">
    <location>
        <begin position="222"/>
        <end position="242"/>
    </location>
</feature>
<dbReference type="PROSITE" id="PS50181">
    <property type="entry name" value="FBOX"/>
    <property type="match status" value="1"/>
</dbReference>
<comment type="caution">
    <text evidence="3">The sequence shown here is derived from an EMBL/GenBank/DDBJ whole genome shotgun (WGS) entry which is preliminary data.</text>
</comment>
<evidence type="ECO:0000313" key="4">
    <source>
        <dbReference type="Proteomes" id="UP001237642"/>
    </source>
</evidence>
<dbReference type="InterPro" id="IPR036047">
    <property type="entry name" value="F-box-like_dom_sf"/>
</dbReference>
<dbReference type="SUPFAM" id="SSF81383">
    <property type="entry name" value="F-box domain"/>
    <property type="match status" value="1"/>
</dbReference>
<dbReference type="SMART" id="SM00256">
    <property type="entry name" value="FBOX"/>
    <property type="match status" value="1"/>
</dbReference>
<evidence type="ECO:0000313" key="3">
    <source>
        <dbReference type="EMBL" id="KAK1366920.1"/>
    </source>
</evidence>
<reference evidence="3" key="2">
    <citation type="submission" date="2023-05" db="EMBL/GenBank/DDBJ databases">
        <authorList>
            <person name="Schelkunov M.I."/>
        </authorList>
    </citation>
    <scope>NUCLEOTIDE SEQUENCE</scope>
    <source>
        <strain evidence="3">Hsosn_3</strain>
        <tissue evidence="3">Leaf</tissue>
    </source>
</reference>
<dbReference type="Proteomes" id="UP001237642">
    <property type="component" value="Unassembled WGS sequence"/>
</dbReference>
<dbReference type="AlphaFoldDB" id="A0AAD8HGE1"/>
<sequence>MTTQNDAVQIPFSDFPEDVQLTILSFLNQSEISSFSCTSKRFYSLCSHDSKLWFSLCDRKFGSKTQINKWVSGQITYKRLYKTLCDLEGLIGFWRRSGERNKNCGNVVDYTPALVYFQWGDCCVTGSRVSPSKNGGSGVVKRPCFWICLNSEGECVNFLDPNCKVEVFEDLVKKCDDLGFVENELIPVNVNFMGKCHLVVEENLNYVSSGYSGEVRKSGVVKVGSPGSPGSSRGEEGDEENVVGSPVMSDMYQYFANRTSPGAGGERWSRRQRRREKVKKCWKKWEPEHYVKIVNCSPTPSRPLQGLWKGICDDMKLDFYLVAYDDIGGIACRRVEDSSKPFSGYAPVFWTSDTTFIESPFSPEENYIYDSRTHLRPPEASDYIHGDEAVSRILYINSSYDLVIPDLAETSVNPRQVEGRIWQYGNGTFGFGFLRDNHIVDLKLITRNDNLFDTS</sequence>
<proteinExistence type="predicted"/>
<name>A0AAD8HGE1_9APIA</name>
<keyword evidence="4" id="KW-1185">Reference proteome</keyword>
<organism evidence="3 4">
    <name type="scientific">Heracleum sosnowskyi</name>
    <dbReference type="NCBI Taxonomy" id="360622"/>
    <lineage>
        <taxon>Eukaryota</taxon>
        <taxon>Viridiplantae</taxon>
        <taxon>Streptophyta</taxon>
        <taxon>Embryophyta</taxon>
        <taxon>Tracheophyta</taxon>
        <taxon>Spermatophyta</taxon>
        <taxon>Magnoliopsida</taxon>
        <taxon>eudicotyledons</taxon>
        <taxon>Gunneridae</taxon>
        <taxon>Pentapetalae</taxon>
        <taxon>asterids</taxon>
        <taxon>campanulids</taxon>
        <taxon>Apiales</taxon>
        <taxon>Apiaceae</taxon>
        <taxon>Apioideae</taxon>
        <taxon>apioid superclade</taxon>
        <taxon>Tordylieae</taxon>
        <taxon>Tordyliinae</taxon>
        <taxon>Heracleum</taxon>
    </lineage>
</organism>